<feature type="transmembrane region" description="Helical" evidence="7">
    <location>
        <begin position="487"/>
        <end position="507"/>
    </location>
</feature>
<feature type="compositionally biased region" description="Basic and acidic residues" evidence="6">
    <location>
        <begin position="1"/>
        <end position="11"/>
    </location>
</feature>
<keyword evidence="2" id="KW-0813">Transport</keyword>
<evidence type="ECO:0000313" key="10">
    <source>
        <dbReference type="Proteomes" id="UP001063166"/>
    </source>
</evidence>
<feature type="transmembrane region" description="Helical" evidence="7">
    <location>
        <begin position="171"/>
        <end position="191"/>
    </location>
</feature>
<dbReference type="CDD" id="cd17330">
    <property type="entry name" value="MFS_SLC46_TetA_like"/>
    <property type="match status" value="1"/>
</dbReference>
<dbReference type="OrthoDB" id="419616at2759"/>
<dbReference type="Proteomes" id="UP001063166">
    <property type="component" value="Unassembled WGS sequence"/>
</dbReference>
<dbReference type="InterPro" id="IPR020846">
    <property type="entry name" value="MFS_dom"/>
</dbReference>
<keyword evidence="10" id="KW-1185">Reference proteome</keyword>
<evidence type="ECO:0000256" key="7">
    <source>
        <dbReference type="SAM" id="Phobius"/>
    </source>
</evidence>
<evidence type="ECO:0000313" key="9">
    <source>
        <dbReference type="EMBL" id="GLB44969.1"/>
    </source>
</evidence>
<feature type="transmembrane region" description="Helical" evidence="7">
    <location>
        <begin position="111"/>
        <end position="129"/>
    </location>
</feature>
<evidence type="ECO:0000256" key="3">
    <source>
        <dbReference type="ARBA" id="ARBA00022692"/>
    </source>
</evidence>
<dbReference type="PROSITE" id="PS50850">
    <property type="entry name" value="MFS"/>
    <property type="match status" value="1"/>
</dbReference>
<comment type="subcellular location">
    <subcellularLocation>
        <location evidence="1">Membrane</location>
        <topology evidence="1">Multi-pass membrane protein</topology>
    </subcellularLocation>
</comment>
<dbReference type="InterPro" id="IPR011701">
    <property type="entry name" value="MFS"/>
</dbReference>
<feature type="transmembrane region" description="Helical" evidence="7">
    <location>
        <begin position="344"/>
        <end position="370"/>
    </location>
</feature>
<reference evidence="9" key="1">
    <citation type="submission" date="2022-07" db="EMBL/GenBank/DDBJ databases">
        <title>The genome of Lyophyllum shimeji provides insight into the initial evolution of ectomycorrhizal fungal genome.</title>
        <authorList>
            <person name="Kobayashi Y."/>
            <person name="Shibata T."/>
            <person name="Hirakawa H."/>
            <person name="Shigenobu S."/>
            <person name="Nishiyama T."/>
            <person name="Yamada A."/>
            <person name="Hasebe M."/>
            <person name="Kawaguchi M."/>
        </authorList>
    </citation>
    <scope>NUCLEOTIDE SEQUENCE</scope>
    <source>
        <strain evidence="9">AT787</strain>
    </source>
</reference>
<keyword evidence="5 7" id="KW-0472">Membrane</keyword>
<proteinExistence type="predicted"/>
<dbReference type="GO" id="GO:0022857">
    <property type="term" value="F:transmembrane transporter activity"/>
    <property type="evidence" value="ECO:0007669"/>
    <property type="project" value="InterPro"/>
</dbReference>
<keyword evidence="4 7" id="KW-1133">Transmembrane helix</keyword>
<feature type="transmembrane region" description="Helical" evidence="7">
    <location>
        <begin position="36"/>
        <end position="59"/>
    </location>
</feature>
<evidence type="ECO:0000259" key="8">
    <source>
        <dbReference type="PROSITE" id="PS50850"/>
    </source>
</evidence>
<gene>
    <name evidence="9" type="ORF">LshimejAT787_1900470</name>
</gene>
<sequence length="518" mass="56589">MPTDAHDHDLENENGSDEGPGAQQSPPSTPKKPFPLVQLIILILIQFSEPVTSTVIYPFVNQFVRDTGVTRGDEKKTGYYAGIIESIFFLSECLSVYHWGRLSDRIGRRPVLLLGPLGLALAMTFFGLSRNFWMLVVSRCAQGVFNGNLGVSRSMMVEITDPEDLPTALGWIPAMWSAGITLGPVVGGATADPARRWPETFGQISFFRDYPYFLPCAAAGSVAFGAYLFAYISLHESLPSAILRNACGRRDRQTVDANSGTSRPTPTTPLLDSRGASLEYRTESLNALDRAEEADAFKPPPFLSLLTGSLLIPYINHSFFSFLDQVHQVLLPLMLSTSIRLGGLGFDAFTIGMIMGTWGIFNAVFQVIFFARVVKWLGPRTAYIACFACFMTTFTGYPVMSLLARRAGGVDCRVWAVLVLQLFLHCFAYMSYGCCQLFVMDAAPGQASLGAVNGLAQMLSAVVRTIAPTLASSLFSISLQEQFAGGYMVYLVIVGITLAGLSTAFLLPMRLKAQREKV</sequence>
<dbReference type="Gene3D" id="1.20.1250.20">
    <property type="entry name" value="MFS general substrate transporter like domains"/>
    <property type="match status" value="1"/>
</dbReference>
<dbReference type="PANTHER" id="PTHR23504">
    <property type="entry name" value="MAJOR FACILITATOR SUPERFAMILY DOMAIN-CONTAINING PROTEIN 10"/>
    <property type="match status" value="1"/>
</dbReference>
<feature type="transmembrane region" description="Helical" evidence="7">
    <location>
        <begin position="415"/>
        <end position="439"/>
    </location>
</feature>
<evidence type="ECO:0000256" key="2">
    <source>
        <dbReference type="ARBA" id="ARBA00022448"/>
    </source>
</evidence>
<keyword evidence="3 7" id="KW-0812">Transmembrane</keyword>
<name>A0A9P3Q0R2_LYOSH</name>
<comment type="caution">
    <text evidence="9">The sequence shown here is derived from an EMBL/GenBank/DDBJ whole genome shotgun (WGS) entry which is preliminary data.</text>
</comment>
<feature type="transmembrane region" description="Helical" evidence="7">
    <location>
        <begin position="212"/>
        <end position="234"/>
    </location>
</feature>
<feature type="transmembrane region" description="Helical" evidence="7">
    <location>
        <begin position="382"/>
        <end position="403"/>
    </location>
</feature>
<dbReference type="PANTHER" id="PTHR23504:SF15">
    <property type="entry name" value="MAJOR FACILITATOR SUPERFAMILY (MFS) PROFILE DOMAIN-CONTAINING PROTEIN"/>
    <property type="match status" value="1"/>
</dbReference>
<organism evidence="9 10">
    <name type="scientific">Lyophyllum shimeji</name>
    <name type="common">Hon-shimeji</name>
    <name type="synonym">Tricholoma shimeji</name>
    <dbReference type="NCBI Taxonomy" id="47721"/>
    <lineage>
        <taxon>Eukaryota</taxon>
        <taxon>Fungi</taxon>
        <taxon>Dikarya</taxon>
        <taxon>Basidiomycota</taxon>
        <taxon>Agaricomycotina</taxon>
        <taxon>Agaricomycetes</taxon>
        <taxon>Agaricomycetidae</taxon>
        <taxon>Agaricales</taxon>
        <taxon>Tricholomatineae</taxon>
        <taxon>Lyophyllaceae</taxon>
        <taxon>Lyophyllum</taxon>
    </lineage>
</organism>
<dbReference type="GO" id="GO:0016020">
    <property type="term" value="C:membrane"/>
    <property type="evidence" value="ECO:0007669"/>
    <property type="project" value="UniProtKB-SubCell"/>
</dbReference>
<dbReference type="EMBL" id="BRPK01000019">
    <property type="protein sequence ID" value="GLB44969.1"/>
    <property type="molecule type" value="Genomic_DNA"/>
</dbReference>
<feature type="region of interest" description="Disordered" evidence="6">
    <location>
        <begin position="1"/>
        <end position="30"/>
    </location>
</feature>
<accession>A0A9P3Q0R2</accession>
<dbReference type="InterPro" id="IPR036259">
    <property type="entry name" value="MFS_trans_sf"/>
</dbReference>
<dbReference type="AlphaFoldDB" id="A0A9P3Q0R2"/>
<evidence type="ECO:0000256" key="1">
    <source>
        <dbReference type="ARBA" id="ARBA00004141"/>
    </source>
</evidence>
<feature type="domain" description="Major facilitator superfamily (MFS) profile" evidence="8">
    <location>
        <begin position="38"/>
        <end position="512"/>
    </location>
</feature>
<evidence type="ECO:0000256" key="6">
    <source>
        <dbReference type="SAM" id="MobiDB-lite"/>
    </source>
</evidence>
<dbReference type="SUPFAM" id="SSF103473">
    <property type="entry name" value="MFS general substrate transporter"/>
    <property type="match status" value="1"/>
</dbReference>
<feature type="region of interest" description="Disordered" evidence="6">
    <location>
        <begin position="253"/>
        <end position="273"/>
    </location>
</feature>
<dbReference type="InterPro" id="IPR001958">
    <property type="entry name" value="Tet-R_TetA/multi-R_MdtG-like"/>
</dbReference>
<dbReference type="PRINTS" id="PR01035">
    <property type="entry name" value="TCRTETA"/>
</dbReference>
<evidence type="ECO:0000256" key="5">
    <source>
        <dbReference type="ARBA" id="ARBA00023136"/>
    </source>
</evidence>
<feature type="compositionally biased region" description="Polar residues" evidence="6">
    <location>
        <begin position="255"/>
        <end position="270"/>
    </location>
</feature>
<protein>
    <submittedName>
        <fullName evidence="9">Major facilitator superfamily protein</fullName>
    </submittedName>
</protein>
<evidence type="ECO:0000256" key="4">
    <source>
        <dbReference type="ARBA" id="ARBA00022989"/>
    </source>
</evidence>
<dbReference type="Pfam" id="PF07690">
    <property type="entry name" value="MFS_1"/>
    <property type="match status" value="1"/>
</dbReference>